<dbReference type="EMBL" id="CP000615">
    <property type="protein sequence ID" value="ABO57087.1"/>
    <property type="molecule type" value="Genomic_DNA"/>
</dbReference>
<sequence>MSFCCPAWSSAVWKTGFYKIQFDSLLREYFGFSLSERSNVWIRYFGRVDYIDDCARVHSILLGGGRAIWCGLRVGEGVTSPVAEENGNERAVELP</sequence>
<accession>A4JLD4</accession>
<evidence type="ECO:0000313" key="1">
    <source>
        <dbReference type="EMBL" id="ABO57087.1"/>
    </source>
</evidence>
<dbReference type="AlphaFoldDB" id="A4JLD4"/>
<gene>
    <name evidence="1" type="ordered locus">Bcep1808_4107</name>
</gene>
<proteinExistence type="predicted"/>
<name>A4JLD4_BURVG</name>
<dbReference type="KEGG" id="bvi:Bcep1808_4107"/>
<dbReference type="HOGENOM" id="CLU_2367514_0_0_4"/>
<reference evidence="2" key="1">
    <citation type="submission" date="2007-03" db="EMBL/GenBank/DDBJ databases">
        <title>Complete sequence of chromosome 2 of Burkholderia vietnamiensis G4.</title>
        <authorList>
            <consortium name="US DOE Joint Genome Institute"/>
            <person name="Copeland A."/>
            <person name="Lucas S."/>
            <person name="Lapidus A."/>
            <person name="Barry K."/>
            <person name="Detter J.C."/>
            <person name="Glavina del Rio T."/>
            <person name="Hammon N."/>
            <person name="Israni S."/>
            <person name="Dalin E."/>
            <person name="Tice H."/>
            <person name="Pitluck S."/>
            <person name="Chain P."/>
            <person name="Malfatti S."/>
            <person name="Shin M."/>
            <person name="Vergez L."/>
            <person name="Schmutz J."/>
            <person name="Larimer F."/>
            <person name="Land M."/>
            <person name="Hauser L."/>
            <person name="Kyrpides N."/>
            <person name="Tiedje J."/>
            <person name="Richardson P."/>
        </authorList>
    </citation>
    <scope>NUCLEOTIDE SEQUENCE [LARGE SCALE GENOMIC DNA]</scope>
    <source>
        <strain evidence="2">G4 / LMG 22486</strain>
    </source>
</reference>
<evidence type="ECO:0000313" key="2">
    <source>
        <dbReference type="Proteomes" id="UP000002287"/>
    </source>
</evidence>
<organism evidence="1 2">
    <name type="scientific">Burkholderia vietnamiensis (strain G4 / LMG 22486)</name>
    <name type="common">Burkholderia cepacia (strain R1808)</name>
    <dbReference type="NCBI Taxonomy" id="269482"/>
    <lineage>
        <taxon>Bacteria</taxon>
        <taxon>Pseudomonadati</taxon>
        <taxon>Pseudomonadota</taxon>
        <taxon>Betaproteobacteria</taxon>
        <taxon>Burkholderiales</taxon>
        <taxon>Burkholderiaceae</taxon>
        <taxon>Burkholderia</taxon>
        <taxon>Burkholderia cepacia complex</taxon>
    </lineage>
</organism>
<protein>
    <submittedName>
        <fullName evidence="1">Uncharacterized protein</fullName>
    </submittedName>
</protein>
<dbReference type="Proteomes" id="UP000002287">
    <property type="component" value="Chromosome 2"/>
</dbReference>